<proteinExistence type="predicted"/>
<dbReference type="Proteomes" id="UP000567179">
    <property type="component" value="Unassembled WGS sequence"/>
</dbReference>
<dbReference type="Pfam" id="PF20415">
    <property type="entry name" value="DUF6699"/>
    <property type="match status" value="1"/>
</dbReference>
<feature type="domain" description="DUF6699" evidence="1">
    <location>
        <begin position="120"/>
        <end position="186"/>
    </location>
</feature>
<dbReference type="OrthoDB" id="3333333at2759"/>
<name>A0A8H5B7B9_9AGAR</name>
<accession>A0A8H5B7B9</accession>
<gene>
    <name evidence="2" type="ORF">D9619_012259</name>
</gene>
<evidence type="ECO:0000313" key="3">
    <source>
        <dbReference type="Proteomes" id="UP000567179"/>
    </source>
</evidence>
<evidence type="ECO:0000313" key="2">
    <source>
        <dbReference type="EMBL" id="KAF5317961.1"/>
    </source>
</evidence>
<sequence length="253" mass="28527">MVIVNVIGRANVIVVIPLSPTFTMNRNRRANKWAPDAISIYAQLGSPVLSENDIYLLETELEVNPILSLEREKHRLAYLMFDLVNGMGAYLKAAFISNLATPRNLLSGATLGKSVNLQGIPGKDEPATLPRVSELVILSRDSPWTTTIRNERGVSVGDVWTGIFQDYYEHNLADREYNSLTARASEILRRTSLLHERSENLIHNHEAVSHSATHLQCWNVDDWTIGDRLRRIGALFSLSVWFMLDLHARLQIA</sequence>
<organism evidence="2 3">
    <name type="scientific">Psilocybe cf. subviscida</name>
    <dbReference type="NCBI Taxonomy" id="2480587"/>
    <lineage>
        <taxon>Eukaryota</taxon>
        <taxon>Fungi</taxon>
        <taxon>Dikarya</taxon>
        <taxon>Basidiomycota</taxon>
        <taxon>Agaricomycotina</taxon>
        <taxon>Agaricomycetes</taxon>
        <taxon>Agaricomycetidae</taxon>
        <taxon>Agaricales</taxon>
        <taxon>Agaricineae</taxon>
        <taxon>Strophariaceae</taxon>
        <taxon>Psilocybe</taxon>
    </lineage>
</organism>
<evidence type="ECO:0000259" key="1">
    <source>
        <dbReference type="Pfam" id="PF20415"/>
    </source>
</evidence>
<dbReference type="InterPro" id="IPR046522">
    <property type="entry name" value="DUF6699"/>
</dbReference>
<dbReference type="EMBL" id="JAACJJ010000031">
    <property type="protein sequence ID" value="KAF5317961.1"/>
    <property type="molecule type" value="Genomic_DNA"/>
</dbReference>
<dbReference type="AlphaFoldDB" id="A0A8H5B7B9"/>
<comment type="caution">
    <text evidence="2">The sequence shown here is derived from an EMBL/GenBank/DDBJ whole genome shotgun (WGS) entry which is preliminary data.</text>
</comment>
<keyword evidence="3" id="KW-1185">Reference proteome</keyword>
<protein>
    <recommendedName>
        <fullName evidence="1">DUF6699 domain-containing protein</fullName>
    </recommendedName>
</protein>
<reference evidence="2 3" key="1">
    <citation type="journal article" date="2020" name="ISME J.">
        <title>Uncovering the hidden diversity of litter-decomposition mechanisms in mushroom-forming fungi.</title>
        <authorList>
            <person name="Floudas D."/>
            <person name="Bentzer J."/>
            <person name="Ahren D."/>
            <person name="Johansson T."/>
            <person name="Persson P."/>
            <person name="Tunlid A."/>
        </authorList>
    </citation>
    <scope>NUCLEOTIDE SEQUENCE [LARGE SCALE GENOMIC DNA]</scope>
    <source>
        <strain evidence="2 3">CBS 101986</strain>
    </source>
</reference>